<sequence>MAEIVHLADRTPQVSAEDLLAGFHPSYRFGEVSFDTYIPDPSHPSQAEAVNRLREFAASISGRRGGSGGRSAGSGGGLFGFLKGGKSGGKAGKKGATSATGIYLDGGFGVGKTHLLASTWHAAPGPKAFGTFVEYTNLVGALSFRKTVDVLKEYTLVCIDEFELDDPGDTVLMSRLMRELADAGVKLVATSNTLPGSLGDGRFAAQDFKREIQVLAEQFDVVRVDGEDYRHRGLTAAPAPLEDDQLEAVRAERFPEAAVVSEDDFADLTANLTRVHPSRYRKLVEDVDVMVLHHVETISEQAMALRFVVLADRLYDKDVPVIASGVPFDQLFTEEMMGGGYQKKYFRTVSRMTALVREGQMGETGL</sequence>
<keyword evidence="1" id="KW-0547">Nucleotide-binding</keyword>
<dbReference type="GO" id="GO:0051301">
    <property type="term" value="P:cell division"/>
    <property type="evidence" value="ECO:0007669"/>
    <property type="project" value="UniProtKB-KW"/>
</dbReference>
<evidence type="ECO:0000256" key="2">
    <source>
        <dbReference type="ARBA" id="ARBA00022840"/>
    </source>
</evidence>
<dbReference type="EMBL" id="JBDXMX010000001">
    <property type="protein sequence ID" value="MEO9246273.1"/>
    <property type="molecule type" value="Genomic_DNA"/>
</dbReference>
<dbReference type="Proteomes" id="UP001484097">
    <property type="component" value="Unassembled WGS sequence"/>
</dbReference>
<gene>
    <name evidence="3" type="primary">zapE</name>
    <name evidence="3" type="ORF">ABDK96_01085</name>
</gene>
<protein>
    <submittedName>
        <fullName evidence="3">Cell division protein ZapE</fullName>
    </submittedName>
</protein>
<accession>A0ABV0IDN3</accession>
<dbReference type="PANTHER" id="PTHR12169">
    <property type="entry name" value="ATPASE N2B"/>
    <property type="match status" value="1"/>
</dbReference>
<dbReference type="NCBIfam" id="NF040713">
    <property type="entry name" value="ZapE"/>
    <property type="match status" value="1"/>
</dbReference>
<comment type="caution">
    <text evidence="3">The sequence shown here is derived from an EMBL/GenBank/DDBJ whole genome shotgun (WGS) entry which is preliminary data.</text>
</comment>
<proteinExistence type="predicted"/>
<keyword evidence="2" id="KW-0067">ATP-binding</keyword>
<reference evidence="3 4" key="1">
    <citation type="submission" date="2024-05" db="EMBL/GenBank/DDBJ databases">
        <authorList>
            <person name="Yi C."/>
        </authorList>
    </citation>
    <scope>NUCLEOTIDE SEQUENCE [LARGE SCALE GENOMIC DNA]</scope>
    <source>
        <strain evidence="3 4">XS13</strain>
    </source>
</reference>
<keyword evidence="4" id="KW-1185">Reference proteome</keyword>
<organism evidence="3 4">
    <name type="scientific">Citricoccus nitrophenolicus</name>
    <dbReference type="NCBI Taxonomy" id="863575"/>
    <lineage>
        <taxon>Bacteria</taxon>
        <taxon>Bacillati</taxon>
        <taxon>Actinomycetota</taxon>
        <taxon>Actinomycetes</taxon>
        <taxon>Micrococcales</taxon>
        <taxon>Micrococcaceae</taxon>
        <taxon>Citricoccus</taxon>
    </lineage>
</organism>
<dbReference type="RefSeq" id="WP_309809425.1">
    <property type="nucleotide sequence ID" value="NZ_JBDXMX010000001.1"/>
</dbReference>
<keyword evidence="3" id="KW-0131">Cell cycle</keyword>
<dbReference type="PANTHER" id="PTHR12169:SF6">
    <property type="entry name" value="AFG1-LIKE ATPASE"/>
    <property type="match status" value="1"/>
</dbReference>
<evidence type="ECO:0000313" key="4">
    <source>
        <dbReference type="Proteomes" id="UP001484097"/>
    </source>
</evidence>
<name>A0ABV0IDN3_9MICC</name>
<dbReference type="Gene3D" id="3.40.50.300">
    <property type="entry name" value="P-loop containing nucleotide triphosphate hydrolases"/>
    <property type="match status" value="1"/>
</dbReference>
<dbReference type="SUPFAM" id="SSF52540">
    <property type="entry name" value="P-loop containing nucleoside triphosphate hydrolases"/>
    <property type="match status" value="1"/>
</dbReference>
<evidence type="ECO:0000256" key="1">
    <source>
        <dbReference type="ARBA" id="ARBA00022741"/>
    </source>
</evidence>
<dbReference type="Pfam" id="PF03969">
    <property type="entry name" value="AFG1_ATPase"/>
    <property type="match status" value="2"/>
</dbReference>
<dbReference type="InterPro" id="IPR027417">
    <property type="entry name" value="P-loop_NTPase"/>
</dbReference>
<dbReference type="InterPro" id="IPR005654">
    <property type="entry name" value="ATPase_AFG1-like"/>
</dbReference>
<keyword evidence="3" id="KW-0132">Cell division</keyword>
<evidence type="ECO:0000313" key="3">
    <source>
        <dbReference type="EMBL" id="MEO9246273.1"/>
    </source>
</evidence>